<feature type="compositionally biased region" description="Basic residues" evidence="1">
    <location>
        <begin position="32"/>
        <end position="44"/>
    </location>
</feature>
<dbReference type="Proteomes" id="UP000007800">
    <property type="component" value="Unassembled WGS sequence"/>
</dbReference>
<dbReference type="RefSeq" id="XP_002772334.1">
    <property type="nucleotide sequence ID" value="XM_002772288.1"/>
</dbReference>
<reference evidence="2 3" key="1">
    <citation type="submission" date="2008-07" db="EMBL/GenBank/DDBJ databases">
        <authorList>
            <person name="El-Sayed N."/>
            <person name="Caler E."/>
            <person name="Inman J."/>
            <person name="Amedeo P."/>
            <person name="Hass B."/>
            <person name="Wortman J."/>
        </authorList>
    </citation>
    <scope>NUCLEOTIDE SEQUENCE [LARGE SCALE GENOMIC DNA]</scope>
    <source>
        <strain evidence="3">ATCC 50983 / TXsc</strain>
    </source>
</reference>
<evidence type="ECO:0000256" key="1">
    <source>
        <dbReference type="SAM" id="MobiDB-lite"/>
    </source>
</evidence>
<evidence type="ECO:0000313" key="2">
    <source>
        <dbReference type="EMBL" id="EER04150.1"/>
    </source>
</evidence>
<dbReference type="OMA" id="CCKCNAV"/>
<name>C5LGG4_PERM5</name>
<keyword evidence="3" id="KW-1185">Reference proteome</keyword>
<accession>C5LGG4</accession>
<feature type="region of interest" description="Disordered" evidence="1">
    <location>
        <begin position="30"/>
        <end position="55"/>
    </location>
</feature>
<dbReference type="AlphaFoldDB" id="C5LGG4"/>
<dbReference type="OrthoDB" id="10600828at2759"/>
<gene>
    <name evidence="2" type="ORF">Pmar_PMAR019567</name>
</gene>
<organism evidence="3">
    <name type="scientific">Perkinsus marinus (strain ATCC 50983 / TXsc)</name>
    <dbReference type="NCBI Taxonomy" id="423536"/>
    <lineage>
        <taxon>Eukaryota</taxon>
        <taxon>Sar</taxon>
        <taxon>Alveolata</taxon>
        <taxon>Perkinsozoa</taxon>
        <taxon>Perkinsea</taxon>
        <taxon>Perkinsida</taxon>
        <taxon>Perkinsidae</taxon>
        <taxon>Perkinsus</taxon>
    </lineage>
</organism>
<evidence type="ECO:0000313" key="3">
    <source>
        <dbReference type="Proteomes" id="UP000007800"/>
    </source>
</evidence>
<sequence length="108" mass="12238">MSAAEAKTDAGTTERVVVRCCKCNAVVSERGSRKHRRRTRKHSSQRPPLLRPKVPYDLQPPYAVIAGFPEYKTDYMQFGNYPVDEMAFVRSCRQEPLACGVGRNGLDY</sequence>
<proteinExistence type="predicted"/>
<dbReference type="InParanoid" id="C5LGG4"/>
<protein>
    <submittedName>
        <fullName evidence="2">Uncharacterized protein</fullName>
    </submittedName>
</protein>
<dbReference type="GeneID" id="9045399"/>
<dbReference type="EMBL" id="GG681830">
    <property type="protein sequence ID" value="EER04150.1"/>
    <property type="molecule type" value="Genomic_DNA"/>
</dbReference>